<reference evidence="5" key="1">
    <citation type="submission" date="2016-11" db="UniProtKB">
        <authorList>
            <consortium name="WormBaseParasite"/>
        </authorList>
    </citation>
    <scope>IDENTIFICATION</scope>
</reference>
<dbReference type="WBParaSite" id="BXY_0592200.1">
    <property type="protein sequence ID" value="BXY_0592200.1"/>
    <property type="gene ID" value="BXY_0592200"/>
</dbReference>
<accession>A0A1I7RYV4</accession>
<evidence type="ECO:0000313" key="4">
    <source>
        <dbReference type="Proteomes" id="UP000659654"/>
    </source>
</evidence>
<keyword evidence="4" id="KW-1185">Reference proteome</keyword>
<name>A0A1I7RYV4_BURXY</name>
<dbReference type="EMBL" id="CAJFDI010000002">
    <property type="protein sequence ID" value="CAD5213256.1"/>
    <property type="molecule type" value="Genomic_DNA"/>
</dbReference>
<organism evidence="3 5">
    <name type="scientific">Bursaphelenchus xylophilus</name>
    <name type="common">Pinewood nematode worm</name>
    <name type="synonym">Aphelenchoides xylophilus</name>
    <dbReference type="NCBI Taxonomy" id="6326"/>
    <lineage>
        <taxon>Eukaryota</taxon>
        <taxon>Metazoa</taxon>
        <taxon>Ecdysozoa</taxon>
        <taxon>Nematoda</taxon>
        <taxon>Chromadorea</taxon>
        <taxon>Rhabditida</taxon>
        <taxon>Tylenchina</taxon>
        <taxon>Tylenchomorpha</taxon>
        <taxon>Aphelenchoidea</taxon>
        <taxon>Aphelenchoididae</taxon>
        <taxon>Bursaphelenchus</taxon>
    </lineage>
</organism>
<protein>
    <submittedName>
        <fullName evidence="1">(pine wood nematode) hypothetical protein</fullName>
    </submittedName>
</protein>
<sequence>MHSILTWSQMAYLETRNFKFVDKKSAVVVVDETSVCWESNVRFWCLGITLYCFVTIVDSVRDPVHIIVPTVYDNCYGKRFLRIQNSSNYKAEMSDDRGFEFRLTNRLAARNKMNIDFTDEHTTRV</sequence>
<dbReference type="Proteomes" id="UP000582659">
    <property type="component" value="Unassembled WGS sequence"/>
</dbReference>
<evidence type="ECO:0000313" key="1">
    <source>
        <dbReference type="EMBL" id="CAD5213256.1"/>
    </source>
</evidence>
<proteinExistence type="predicted"/>
<evidence type="ECO:0000313" key="2">
    <source>
        <dbReference type="EMBL" id="CAG9092170.1"/>
    </source>
</evidence>
<evidence type="ECO:0000313" key="5">
    <source>
        <dbReference type="WBParaSite" id="BXY_0592200.1"/>
    </source>
</evidence>
<dbReference type="Proteomes" id="UP000095284">
    <property type="component" value="Unplaced"/>
</dbReference>
<dbReference type="AlphaFoldDB" id="A0A1I7RYV4"/>
<reference evidence="2" key="2">
    <citation type="submission" date="2020-08" db="EMBL/GenBank/DDBJ databases">
        <authorList>
            <person name="Kikuchi T."/>
        </authorList>
    </citation>
    <scope>NUCLEOTIDE SEQUENCE</scope>
    <source>
        <strain evidence="1">Ka4C1</strain>
    </source>
</reference>
<gene>
    <name evidence="1" type="ORF">BXYJ_LOCUS2927</name>
</gene>
<dbReference type="Proteomes" id="UP000659654">
    <property type="component" value="Unassembled WGS sequence"/>
</dbReference>
<evidence type="ECO:0000313" key="3">
    <source>
        <dbReference type="Proteomes" id="UP000095284"/>
    </source>
</evidence>
<dbReference type="EMBL" id="CAJFCV020000002">
    <property type="protein sequence ID" value="CAG9092170.1"/>
    <property type="molecule type" value="Genomic_DNA"/>
</dbReference>